<evidence type="ECO:0000313" key="2">
    <source>
        <dbReference type="Proteomes" id="UP001150581"/>
    </source>
</evidence>
<evidence type="ECO:0000313" key="1">
    <source>
        <dbReference type="EMBL" id="KAJ1894912.1"/>
    </source>
</evidence>
<name>A0ACC1IHE8_9FUNG</name>
<gene>
    <name evidence="1" type="ORF">LPJ66_004905</name>
</gene>
<keyword evidence="2" id="KW-1185">Reference proteome</keyword>
<dbReference type="EMBL" id="JANBPG010000632">
    <property type="protein sequence ID" value="KAJ1894912.1"/>
    <property type="molecule type" value="Genomic_DNA"/>
</dbReference>
<reference evidence="1" key="1">
    <citation type="submission" date="2022-07" db="EMBL/GenBank/DDBJ databases">
        <title>Phylogenomic reconstructions and comparative analyses of Kickxellomycotina fungi.</title>
        <authorList>
            <person name="Reynolds N.K."/>
            <person name="Stajich J.E."/>
            <person name="Barry K."/>
            <person name="Grigoriev I.V."/>
            <person name="Crous P."/>
            <person name="Smith M.E."/>
        </authorList>
    </citation>
    <scope>NUCLEOTIDE SEQUENCE</scope>
    <source>
        <strain evidence="1">Benny 63K</strain>
    </source>
</reference>
<sequence length="209" mass="22526">MPTSPSTTEANQKDSKLVCVFCASRDSPDQAYNEAANSLGRELAKAGYGLVYGGGSCGLMGRVARSVHENNGDVLGITPHALTSIEGATGIGRTLLVDSMHDRKSMMNDYAMAFIALPGGFGTLEELLEITTWSMLSIHSKPVIVLNTNGYYNALRDLTKNAVKAGFIHGDNSEIIVYCDTPQEAVAAITKYSTPKNRYDLNWTSPQPM</sequence>
<accession>A0ACC1IHE8</accession>
<comment type="caution">
    <text evidence="1">The sequence shown here is derived from an EMBL/GenBank/DDBJ whole genome shotgun (WGS) entry which is preliminary data.</text>
</comment>
<dbReference type="Proteomes" id="UP001150581">
    <property type="component" value="Unassembled WGS sequence"/>
</dbReference>
<organism evidence="1 2">
    <name type="scientific">Kickxella alabastrina</name>
    <dbReference type="NCBI Taxonomy" id="61397"/>
    <lineage>
        <taxon>Eukaryota</taxon>
        <taxon>Fungi</taxon>
        <taxon>Fungi incertae sedis</taxon>
        <taxon>Zoopagomycota</taxon>
        <taxon>Kickxellomycotina</taxon>
        <taxon>Kickxellomycetes</taxon>
        <taxon>Kickxellales</taxon>
        <taxon>Kickxellaceae</taxon>
        <taxon>Kickxella</taxon>
    </lineage>
</organism>
<protein>
    <submittedName>
        <fullName evidence="1">Uncharacterized protein</fullName>
    </submittedName>
</protein>
<proteinExistence type="predicted"/>